<evidence type="ECO:0000256" key="9">
    <source>
        <dbReference type="ARBA" id="ARBA00023224"/>
    </source>
</evidence>
<keyword evidence="3 10" id="KW-0812">Transmembrane</keyword>
<keyword evidence="8 10" id="KW-0675">Receptor</keyword>
<dbReference type="WBParaSite" id="PSAMB.scaffold1354size32622.g12704.t1">
    <property type="protein sequence ID" value="PSAMB.scaffold1354size32622.g12704.t1"/>
    <property type="gene ID" value="PSAMB.scaffold1354size32622.g12704"/>
</dbReference>
<feature type="transmembrane region" description="Helical" evidence="12">
    <location>
        <begin position="148"/>
        <end position="171"/>
    </location>
</feature>
<dbReference type="InterPro" id="IPR000276">
    <property type="entry name" value="GPCR_Rhodpsn"/>
</dbReference>
<feature type="transmembrane region" description="Helical" evidence="12">
    <location>
        <begin position="32"/>
        <end position="59"/>
    </location>
</feature>
<evidence type="ECO:0000256" key="6">
    <source>
        <dbReference type="ARBA" id="ARBA00023136"/>
    </source>
</evidence>
<reference evidence="15" key="1">
    <citation type="submission" date="2022-11" db="UniProtKB">
        <authorList>
            <consortium name="WormBaseParasite"/>
        </authorList>
    </citation>
    <scope>IDENTIFICATION</scope>
</reference>
<keyword evidence="6 12" id="KW-0472">Membrane</keyword>
<dbReference type="PROSITE" id="PS50262">
    <property type="entry name" value="G_PROTEIN_RECEP_F1_2"/>
    <property type="match status" value="1"/>
</dbReference>
<feature type="region of interest" description="Disordered" evidence="11">
    <location>
        <begin position="268"/>
        <end position="347"/>
    </location>
</feature>
<organism evidence="14 15">
    <name type="scientific">Plectus sambesii</name>
    <dbReference type="NCBI Taxonomy" id="2011161"/>
    <lineage>
        <taxon>Eukaryota</taxon>
        <taxon>Metazoa</taxon>
        <taxon>Ecdysozoa</taxon>
        <taxon>Nematoda</taxon>
        <taxon>Chromadorea</taxon>
        <taxon>Plectida</taxon>
        <taxon>Plectina</taxon>
        <taxon>Plectoidea</taxon>
        <taxon>Plectidae</taxon>
        <taxon>Plectus</taxon>
    </lineage>
</organism>
<dbReference type="Pfam" id="PF00001">
    <property type="entry name" value="7tm_1"/>
    <property type="match status" value="1"/>
</dbReference>
<evidence type="ECO:0000313" key="14">
    <source>
        <dbReference type="Proteomes" id="UP000887566"/>
    </source>
</evidence>
<keyword evidence="4 12" id="KW-1133">Transmembrane helix</keyword>
<dbReference type="InterPro" id="IPR017452">
    <property type="entry name" value="GPCR_Rhodpsn_7TM"/>
</dbReference>
<protein>
    <submittedName>
        <fullName evidence="15">G-protein coupled receptors family 1 profile domain-containing protein</fullName>
    </submittedName>
</protein>
<keyword evidence="5 10" id="KW-0297">G-protein coupled receptor</keyword>
<evidence type="ECO:0000256" key="10">
    <source>
        <dbReference type="RuleBase" id="RU000688"/>
    </source>
</evidence>
<evidence type="ECO:0000256" key="1">
    <source>
        <dbReference type="ARBA" id="ARBA00004651"/>
    </source>
</evidence>
<evidence type="ECO:0000259" key="13">
    <source>
        <dbReference type="PROSITE" id="PS50262"/>
    </source>
</evidence>
<keyword evidence="14" id="KW-1185">Reference proteome</keyword>
<evidence type="ECO:0000256" key="7">
    <source>
        <dbReference type="ARBA" id="ARBA00023157"/>
    </source>
</evidence>
<evidence type="ECO:0000256" key="12">
    <source>
        <dbReference type="SAM" id="Phobius"/>
    </source>
</evidence>
<dbReference type="GO" id="GO:0043410">
    <property type="term" value="P:positive regulation of MAPK cascade"/>
    <property type="evidence" value="ECO:0007669"/>
    <property type="project" value="TreeGrafter"/>
</dbReference>
<feature type="transmembrane region" description="Helical" evidence="12">
    <location>
        <begin position="107"/>
        <end position="128"/>
    </location>
</feature>
<keyword evidence="9 10" id="KW-0807">Transducer</keyword>
<dbReference type="PROSITE" id="PS00237">
    <property type="entry name" value="G_PROTEIN_RECEP_F1_1"/>
    <property type="match status" value="1"/>
</dbReference>
<dbReference type="SUPFAM" id="SSF81321">
    <property type="entry name" value="Family A G protein-coupled receptor-like"/>
    <property type="match status" value="1"/>
</dbReference>
<name>A0A914UYT0_9BILA</name>
<dbReference type="GO" id="GO:0071880">
    <property type="term" value="P:adenylate cyclase-activating adrenergic receptor signaling pathway"/>
    <property type="evidence" value="ECO:0007669"/>
    <property type="project" value="TreeGrafter"/>
</dbReference>
<dbReference type="CDD" id="cd15331">
    <property type="entry name" value="7tmA_5-HT1A_invertebrates"/>
    <property type="match status" value="1"/>
</dbReference>
<keyword evidence="2" id="KW-1003">Cell membrane</keyword>
<dbReference type="PRINTS" id="PR00237">
    <property type="entry name" value="GPCRRHODOPSN"/>
</dbReference>
<feature type="transmembrane region" description="Helical" evidence="12">
    <location>
        <begin position="358"/>
        <end position="378"/>
    </location>
</feature>
<evidence type="ECO:0000256" key="2">
    <source>
        <dbReference type="ARBA" id="ARBA00022475"/>
    </source>
</evidence>
<feature type="compositionally biased region" description="Polar residues" evidence="11">
    <location>
        <begin position="300"/>
        <end position="311"/>
    </location>
</feature>
<dbReference type="Proteomes" id="UP000887566">
    <property type="component" value="Unplaced"/>
</dbReference>
<dbReference type="AlphaFoldDB" id="A0A914UYT0"/>
<keyword evidence="7" id="KW-1015">Disulfide bond</keyword>
<feature type="transmembrane region" description="Helical" evidence="12">
    <location>
        <begin position="68"/>
        <end position="87"/>
    </location>
</feature>
<evidence type="ECO:0000256" key="4">
    <source>
        <dbReference type="ARBA" id="ARBA00022989"/>
    </source>
</evidence>
<dbReference type="Gene3D" id="1.20.1070.10">
    <property type="entry name" value="Rhodopsin 7-helix transmembrane proteins"/>
    <property type="match status" value="2"/>
</dbReference>
<comment type="subcellular location">
    <subcellularLocation>
        <location evidence="1">Cell membrane</location>
        <topology evidence="1">Multi-pass membrane protein</topology>
    </subcellularLocation>
</comment>
<evidence type="ECO:0000313" key="15">
    <source>
        <dbReference type="WBParaSite" id="PSAMB.scaffold1354size32622.g12704.t1"/>
    </source>
</evidence>
<evidence type="ECO:0000256" key="5">
    <source>
        <dbReference type="ARBA" id="ARBA00023040"/>
    </source>
</evidence>
<evidence type="ECO:0000256" key="8">
    <source>
        <dbReference type="ARBA" id="ARBA00023170"/>
    </source>
</evidence>
<accession>A0A914UYT0</accession>
<dbReference type="GO" id="GO:0004993">
    <property type="term" value="F:G protein-coupled serotonin receptor activity"/>
    <property type="evidence" value="ECO:0007669"/>
    <property type="project" value="UniProtKB-ARBA"/>
</dbReference>
<dbReference type="PANTHER" id="PTHR24248">
    <property type="entry name" value="ADRENERGIC RECEPTOR-RELATED G-PROTEIN COUPLED RECEPTOR"/>
    <property type="match status" value="1"/>
</dbReference>
<comment type="similarity">
    <text evidence="10">Belongs to the G-protein coupled receptor 1 family.</text>
</comment>
<proteinExistence type="inferred from homology"/>
<dbReference type="SMART" id="SM01381">
    <property type="entry name" value="7TM_GPCR_Srsx"/>
    <property type="match status" value="1"/>
</dbReference>
<feature type="transmembrane region" description="Helical" evidence="12">
    <location>
        <begin position="191"/>
        <end position="216"/>
    </location>
</feature>
<evidence type="ECO:0000256" key="11">
    <source>
        <dbReference type="SAM" id="MobiDB-lite"/>
    </source>
</evidence>
<feature type="domain" description="G-protein coupled receptors family 1 profile" evidence="13">
    <location>
        <begin position="49"/>
        <end position="409"/>
    </location>
</feature>
<evidence type="ECO:0000256" key="3">
    <source>
        <dbReference type="ARBA" id="ARBA00022692"/>
    </source>
</evidence>
<dbReference type="GO" id="GO:0005886">
    <property type="term" value="C:plasma membrane"/>
    <property type="evidence" value="ECO:0007669"/>
    <property type="project" value="UniProtKB-SubCell"/>
</dbReference>
<sequence length="433" mass="48811">MDPDVGNLSSVAVNSSLDDQLADSRPWNLLELISIGSVLVTIILSCVIGNLFVIMAILFERDLRRPQYYLIFSLAVADLLVGVIVSPLATLSELQRRWTLGVTVCDIWISVDVLVCTSSILHLVAIALDRYWSITDIGYMQNRTPKRIFIMISIVWVVSLLISVAPIFGWKDSRFEHRVNVEHICLISQELSYQVFSTATAFYIPLFAIMAVYYKIFRAAKRRFKRERDRKTFTKHSLPSTTHISAHTANTMIAPATGAKLSLPVKQKAATRQMQIEEDGPSAVSSVDGSDDMDDERTPMHTNGRQLTQLETALDGSDVGATRTAPASVTPKTARFRLKKRSKESAETRREQKAWRTLAIITGTFVACWLPFFLISLYRPICRCRINPAVESVAAWLGYLNSAINPIIYTIFSPDFRQAFQRILKRICFLHES</sequence>
<dbReference type="PANTHER" id="PTHR24248:SF199">
    <property type="entry name" value="IP13425P-RELATED"/>
    <property type="match status" value="1"/>
</dbReference>